<accession>A0ABM7N2X1</accession>
<evidence type="ECO:0000256" key="5">
    <source>
        <dbReference type="NCBIfam" id="TIGR01927"/>
    </source>
</evidence>
<keyword evidence="4" id="KW-0474">Menaquinone biosynthesis</keyword>
<evidence type="ECO:0000256" key="2">
    <source>
        <dbReference type="ARBA" id="ARBA00022842"/>
    </source>
</evidence>
<dbReference type="SFLD" id="SFLDS00001">
    <property type="entry name" value="Enolase"/>
    <property type="match status" value="1"/>
</dbReference>
<comment type="catalytic activity">
    <reaction evidence="4">
        <text>(1R,6R)-6-hydroxy-2-succinyl-cyclohexa-2,4-diene-1-carboxylate = 2-succinylbenzoate + H2O</text>
        <dbReference type="Rhea" id="RHEA:10196"/>
        <dbReference type="ChEBI" id="CHEBI:15377"/>
        <dbReference type="ChEBI" id="CHEBI:18325"/>
        <dbReference type="ChEBI" id="CHEBI:58689"/>
        <dbReference type="EC" id="4.2.1.113"/>
    </reaction>
</comment>
<sequence>MRHATLYGYQVAMDAGVVLRNQRLKTRQGLLVNLMEGAAQGWGEIAPLPEFSHETLEQAQQQAMSWLAQWCEGETPAESERPSVAFGISCAQAELTNTLPAEGEYRLAQLCSGDPDALFQQLLRQPEPLAKMKVGLYEAIRDGMQVNLLLEALPHLTLRLDANQSWTLEKALSFARYVSPELRSRIAFIEEPCRDRQQSLAFAAETGINIAWDETLRDHDDALTAAPGVVAVVIKPMLTGSIQRVQHQVLQAKAQGLTPVISSALESSLGLTQLARLAHELTPGVRPGLDTLQLMQQQVLRAWPGSMLPVQNREVLQCLWQR</sequence>
<dbReference type="PANTHER" id="PTHR48073">
    <property type="entry name" value="O-SUCCINYLBENZOATE SYNTHASE-RELATED"/>
    <property type="match status" value="1"/>
</dbReference>
<comment type="similarity">
    <text evidence="4">Belongs to the mandelate racemase/muconate lactonizing enzyme family. MenC type 1 subfamily.</text>
</comment>
<dbReference type="HAMAP" id="MF_00470">
    <property type="entry name" value="MenC_1"/>
    <property type="match status" value="1"/>
</dbReference>
<dbReference type="InterPro" id="IPR029065">
    <property type="entry name" value="Enolase_C-like"/>
</dbReference>
<comment type="pathway">
    <text evidence="4">Quinol/quinone metabolism; 1,4-dihydroxy-2-naphthoate biosynthesis; 1,4-dihydroxy-2-naphthoate from chorismate: step 4/7.</text>
</comment>
<dbReference type="SUPFAM" id="SSF54826">
    <property type="entry name" value="Enolase N-terminal domain-like"/>
    <property type="match status" value="1"/>
</dbReference>
<keyword evidence="1 4" id="KW-0479">Metal-binding</keyword>
<evidence type="ECO:0000256" key="1">
    <source>
        <dbReference type="ARBA" id="ARBA00022723"/>
    </source>
</evidence>
<reference evidence="7 8" key="1">
    <citation type="submission" date="2021-01" db="EMBL/GenBank/DDBJ databases">
        <title>Complete genome sequence of Erwinia rhapontici MAFF 311153.</title>
        <authorList>
            <person name="Morohoshi T."/>
            <person name="Someya N."/>
        </authorList>
    </citation>
    <scope>NUCLEOTIDE SEQUENCE [LARGE SCALE GENOMIC DNA]</scope>
    <source>
        <strain evidence="7 8">MAFF 311153</strain>
    </source>
</reference>
<dbReference type="EMBL" id="AP024329">
    <property type="protein sequence ID" value="BCQ35831.1"/>
    <property type="molecule type" value="Genomic_DNA"/>
</dbReference>
<organism evidence="7 8">
    <name type="scientific">Erwinia rhapontici</name>
    <name type="common">Pectobacterium rhapontici</name>
    <dbReference type="NCBI Taxonomy" id="55212"/>
    <lineage>
        <taxon>Bacteria</taxon>
        <taxon>Pseudomonadati</taxon>
        <taxon>Pseudomonadota</taxon>
        <taxon>Gammaproteobacteria</taxon>
        <taxon>Enterobacterales</taxon>
        <taxon>Erwiniaceae</taxon>
        <taxon>Erwinia</taxon>
    </lineage>
</organism>
<comment type="cofactor">
    <cofactor evidence="4">
        <name>a divalent metal cation</name>
        <dbReference type="ChEBI" id="CHEBI:60240"/>
    </cofactor>
</comment>
<feature type="binding site" evidence="4">
    <location>
        <position position="190"/>
    </location>
    <ligand>
        <name>Mg(2+)</name>
        <dbReference type="ChEBI" id="CHEBI:18420"/>
    </ligand>
</feature>
<evidence type="ECO:0000313" key="7">
    <source>
        <dbReference type="EMBL" id="BCQ35831.1"/>
    </source>
</evidence>
<proteinExistence type="inferred from homology"/>
<dbReference type="EC" id="4.2.1.113" evidence="4 5"/>
<protein>
    <recommendedName>
        <fullName evidence="4 5">o-succinylbenzoate synthase</fullName>
        <shortName evidence="4">OSB synthase</shortName>
        <shortName evidence="4">OSBS</shortName>
        <ecNumber evidence="4 5">4.2.1.113</ecNumber>
    </recommendedName>
    <alternativeName>
        <fullName evidence="4">4-(2'-carboxyphenyl)-4-oxybutyric acid synthase</fullName>
    </alternativeName>
    <alternativeName>
        <fullName evidence="4">o-succinylbenzoic acid synthase</fullName>
    </alternativeName>
</protein>
<feature type="active site" description="Proton acceptor" evidence="4">
    <location>
        <position position="235"/>
    </location>
</feature>
<dbReference type="PANTHER" id="PTHR48073:SF2">
    <property type="entry name" value="O-SUCCINYLBENZOATE SYNTHASE"/>
    <property type="match status" value="1"/>
</dbReference>
<dbReference type="SFLD" id="SFLDF00009">
    <property type="entry name" value="o-succinylbenzoate_synthase"/>
    <property type="match status" value="1"/>
</dbReference>
<dbReference type="Pfam" id="PF21508">
    <property type="entry name" value="MenC_N"/>
    <property type="match status" value="1"/>
</dbReference>
<dbReference type="NCBIfam" id="NF003473">
    <property type="entry name" value="PRK05105.1"/>
    <property type="match status" value="1"/>
</dbReference>
<name>A0ABM7N2X1_ERWRD</name>
<feature type="active site" description="Proton donor" evidence="4">
    <location>
        <position position="133"/>
    </location>
</feature>
<evidence type="ECO:0000313" key="8">
    <source>
        <dbReference type="Proteomes" id="UP000677515"/>
    </source>
</evidence>
<keyword evidence="8" id="KW-1185">Reference proteome</keyword>
<dbReference type="Proteomes" id="UP000677515">
    <property type="component" value="Chromosome"/>
</dbReference>
<dbReference type="SMART" id="SM00922">
    <property type="entry name" value="MR_MLE"/>
    <property type="match status" value="1"/>
</dbReference>
<evidence type="ECO:0000256" key="3">
    <source>
        <dbReference type="ARBA" id="ARBA00023239"/>
    </source>
</evidence>
<dbReference type="InterPro" id="IPR029017">
    <property type="entry name" value="Enolase-like_N"/>
</dbReference>
<dbReference type="SUPFAM" id="SSF51604">
    <property type="entry name" value="Enolase C-terminal domain-like"/>
    <property type="match status" value="1"/>
</dbReference>
<dbReference type="NCBIfam" id="TIGR01927">
    <property type="entry name" value="menC_gam_Gplu"/>
    <property type="match status" value="1"/>
</dbReference>
<dbReference type="InterPro" id="IPR036849">
    <property type="entry name" value="Enolase-like_C_sf"/>
</dbReference>
<dbReference type="RefSeq" id="WP_159336286.1">
    <property type="nucleotide sequence ID" value="NZ_AP024329.1"/>
</dbReference>
<keyword evidence="3 4" id="KW-0456">Lyase</keyword>
<feature type="binding site" evidence="4">
    <location>
        <position position="161"/>
    </location>
    <ligand>
        <name>Mg(2+)</name>
        <dbReference type="ChEBI" id="CHEBI:18420"/>
    </ligand>
</feature>
<gene>
    <name evidence="4 7" type="primary">menC</name>
    <name evidence="7" type="ORF">ERHA53_31740</name>
</gene>
<comment type="function">
    <text evidence="4">Converts 2-succinyl-6-hydroxy-2,4-cyclohexadiene-1-carboxylate (SHCHC) to 2-succinylbenzoate (OSB).</text>
</comment>
<feature type="domain" description="Mandelate racemase/muconate lactonizing enzyme C-terminal" evidence="6">
    <location>
        <begin position="115"/>
        <end position="209"/>
    </location>
</feature>
<dbReference type="Gene3D" id="3.30.390.10">
    <property type="entry name" value="Enolase-like, N-terminal domain"/>
    <property type="match status" value="1"/>
</dbReference>
<evidence type="ECO:0000256" key="4">
    <source>
        <dbReference type="HAMAP-Rule" id="MF_00470"/>
    </source>
</evidence>
<feature type="binding site" evidence="4">
    <location>
        <position position="213"/>
    </location>
    <ligand>
        <name>Mg(2+)</name>
        <dbReference type="ChEBI" id="CHEBI:18420"/>
    </ligand>
</feature>
<dbReference type="Gene3D" id="3.20.20.120">
    <property type="entry name" value="Enolase-like C-terminal domain"/>
    <property type="match status" value="1"/>
</dbReference>
<comment type="pathway">
    <text evidence="4">Quinol/quinone metabolism; menaquinone biosynthesis.</text>
</comment>
<dbReference type="SFLD" id="SFLDG00180">
    <property type="entry name" value="muconate_cycloisomerase"/>
    <property type="match status" value="1"/>
</dbReference>
<dbReference type="CDD" id="cd03320">
    <property type="entry name" value="OSBS"/>
    <property type="match status" value="1"/>
</dbReference>
<evidence type="ECO:0000259" key="6">
    <source>
        <dbReference type="SMART" id="SM00922"/>
    </source>
</evidence>
<dbReference type="InterPro" id="IPR010196">
    <property type="entry name" value="OSB_synthase_MenC1"/>
</dbReference>
<dbReference type="InterPro" id="IPR013342">
    <property type="entry name" value="Mandelate_racemase_C"/>
</dbReference>
<dbReference type="Pfam" id="PF13378">
    <property type="entry name" value="MR_MLE_C"/>
    <property type="match status" value="1"/>
</dbReference>
<keyword evidence="2 4" id="KW-0460">Magnesium</keyword>
<dbReference type="InterPro" id="IPR041338">
    <property type="entry name" value="OSBS_N"/>
</dbReference>
<dbReference type="GeneID" id="99867461"/>